<keyword evidence="3" id="KW-0833">Ubl conjugation pathway</keyword>
<keyword evidence="4" id="KW-0862">Zinc</keyword>
<gene>
    <name evidence="6" type="ORF">POCTA_138.1.T1690030</name>
</gene>
<accession>A0A8S1YQ73</accession>
<evidence type="ECO:0000256" key="4">
    <source>
        <dbReference type="ARBA" id="ARBA00022833"/>
    </source>
</evidence>
<organism evidence="6 7">
    <name type="scientific">Paramecium octaurelia</name>
    <dbReference type="NCBI Taxonomy" id="43137"/>
    <lineage>
        <taxon>Eukaryota</taxon>
        <taxon>Sar</taxon>
        <taxon>Alveolata</taxon>
        <taxon>Ciliophora</taxon>
        <taxon>Intramacronucleata</taxon>
        <taxon>Oligohymenophorea</taxon>
        <taxon>Peniculida</taxon>
        <taxon>Parameciidae</taxon>
        <taxon>Paramecium</taxon>
    </lineage>
</organism>
<sequence length="736" mass="86633">MQTTKNKKKICQIHKLKIIAVDLKSQTGIDEQYLCARCLTEKVDNKNIKLLNDATEMIQSMRTQSQNVEKEENLLRLNIFKQLQSSIKSFKNYIKTELGKMHNLIDQQIDQIQNVIESKEIKQETQNYDEDIQILTKNYIGNFSCKIPTETTQRDKDLAFVQLIQDALQSLQQSWYFSQIIELIDQIKSNKPIIQQMNFTNIPAVEQHKTPCLNYLCNRHNKEIIMLNLKQKEPEFSRLACVECIEENPIQYVSLKEANKIWNQMMVQQEDLISKHNLQRKIKFNIAIQEIKQLKDQLNAQLQQMLISIDEQLIKNKQDIKDVIKSENKQIFEFDEEQVEKMIELLSQNDSNKHIFEQKVRQDNLDYLFYQKLEQELANIINYDLFQKQQLVKIFEVELDTVDIINNISPKKIQIDYSEFSNSFKQIEVPSFQNNLSAFTQQNTEEIDEILTENLNESTQQDEEMMKIQTLSIISNNFIRSRQQDFQECKICYKNYNLFSDEAIITPCCYVKAHSFCFQQNLNVQAQESFNFSGINCYICQKPLKNYKEYLKRNISPQIYIEVIKREVLKSISLRCYKCQQPIKAGQNNQQLLILCLNCNTKICNLCQQEYHGQLQQNEQCPSILIEIRKALWDAPCMVCPICSLFQTYDNKSNHVSCFACRSCLCGDCSVDRQPILGHGNHYHRVDCPSYQPWIKNGKVILDPEFDRRNCDNCKKSGKPCLYPISLQEYKKLKHY</sequence>
<keyword evidence="1" id="KW-0479">Metal-binding</keyword>
<proteinExistence type="predicted"/>
<dbReference type="AlphaFoldDB" id="A0A8S1YQ73"/>
<evidence type="ECO:0000313" key="7">
    <source>
        <dbReference type="Proteomes" id="UP000683925"/>
    </source>
</evidence>
<dbReference type="OrthoDB" id="69641at2759"/>
<dbReference type="CDD" id="cd20335">
    <property type="entry name" value="BRcat_RBR"/>
    <property type="match status" value="1"/>
</dbReference>
<reference evidence="6" key="1">
    <citation type="submission" date="2021-01" db="EMBL/GenBank/DDBJ databases">
        <authorList>
            <consortium name="Genoscope - CEA"/>
            <person name="William W."/>
        </authorList>
    </citation>
    <scope>NUCLEOTIDE SEQUENCE</scope>
</reference>
<keyword evidence="2" id="KW-0863">Zinc-finger</keyword>
<dbReference type="EMBL" id="CAJJDP010000172">
    <property type="protein sequence ID" value="CAD8214102.1"/>
    <property type="molecule type" value="Genomic_DNA"/>
</dbReference>
<name>A0A8S1YQ73_PAROT</name>
<comment type="caution">
    <text evidence="6">The sequence shown here is derived from an EMBL/GenBank/DDBJ whole genome shotgun (WGS) entry which is preliminary data.</text>
</comment>
<protein>
    <recommendedName>
        <fullName evidence="5">IBR domain-containing protein</fullName>
    </recommendedName>
</protein>
<keyword evidence="7" id="KW-1185">Reference proteome</keyword>
<evidence type="ECO:0000256" key="3">
    <source>
        <dbReference type="ARBA" id="ARBA00022786"/>
    </source>
</evidence>
<feature type="domain" description="IBR" evidence="5">
    <location>
        <begin position="574"/>
        <end position="615"/>
    </location>
</feature>
<dbReference type="Pfam" id="PF01485">
    <property type="entry name" value="IBR"/>
    <property type="match status" value="1"/>
</dbReference>
<evidence type="ECO:0000259" key="5">
    <source>
        <dbReference type="Pfam" id="PF01485"/>
    </source>
</evidence>
<evidence type="ECO:0000256" key="2">
    <source>
        <dbReference type="ARBA" id="ARBA00022771"/>
    </source>
</evidence>
<evidence type="ECO:0000313" key="6">
    <source>
        <dbReference type="EMBL" id="CAD8214102.1"/>
    </source>
</evidence>
<evidence type="ECO:0000256" key="1">
    <source>
        <dbReference type="ARBA" id="ARBA00022723"/>
    </source>
</evidence>
<dbReference type="Proteomes" id="UP000683925">
    <property type="component" value="Unassembled WGS sequence"/>
</dbReference>
<dbReference type="InterPro" id="IPR002867">
    <property type="entry name" value="IBR_dom"/>
</dbReference>